<dbReference type="InterPro" id="IPR005467">
    <property type="entry name" value="His_kinase_dom"/>
</dbReference>
<evidence type="ECO:0000256" key="4">
    <source>
        <dbReference type="ARBA" id="ARBA00022741"/>
    </source>
</evidence>
<evidence type="ECO:0000313" key="11">
    <source>
        <dbReference type="Proteomes" id="UP000638918"/>
    </source>
</evidence>
<dbReference type="Gene3D" id="3.30.565.10">
    <property type="entry name" value="Histidine kinase-like ATPase, C-terminal domain"/>
    <property type="match status" value="1"/>
</dbReference>
<gene>
    <name evidence="10" type="ORF">H9656_05035</name>
</gene>
<keyword evidence="11" id="KW-1185">Reference proteome</keyword>
<dbReference type="InterPro" id="IPR035965">
    <property type="entry name" value="PAS-like_dom_sf"/>
</dbReference>
<feature type="transmembrane region" description="Helical" evidence="8">
    <location>
        <begin position="310"/>
        <end position="329"/>
    </location>
</feature>
<dbReference type="Proteomes" id="UP000638918">
    <property type="component" value="Unassembled WGS sequence"/>
</dbReference>
<name>A0ABR8QYZ3_9CAUL</name>
<keyword evidence="5" id="KW-0418">Kinase</keyword>
<dbReference type="SMART" id="SM00387">
    <property type="entry name" value="HATPase_c"/>
    <property type="match status" value="1"/>
</dbReference>
<evidence type="ECO:0000256" key="5">
    <source>
        <dbReference type="ARBA" id="ARBA00022777"/>
    </source>
</evidence>
<dbReference type="CDD" id="cd00075">
    <property type="entry name" value="HATPase"/>
    <property type="match status" value="1"/>
</dbReference>
<dbReference type="PANTHER" id="PTHR42878">
    <property type="entry name" value="TWO-COMPONENT HISTIDINE KINASE"/>
    <property type="match status" value="1"/>
</dbReference>
<dbReference type="PROSITE" id="PS50109">
    <property type="entry name" value="HIS_KIN"/>
    <property type="match status" value="1"/>
</dbReference>
<comment type="catalytic activity">
    <reaction evidence="1">
        <text>ATP + protein L-histidine = ADP + protein N-phospho-L-histidine.</text>
        <dbReference type="EC" id="2.7.13.3"/>
    </reaction>
</comment>
<dbReference type="SUPFAM" id="SSF55874">
    <property type="entry name" value="ATPase domain of HSP90 chaperone/DNA topoisomerase II/histidine kinase"/>
    <property type="match status" value="1"/>
</dbReference>
<dbReference type="InterPro" id="IPR036890">
    <property type="entry name" value="HATPase_C_sf"/>
</dbReference>
<dbReference type="EC" id="2.7.13.3" evidence="2"/>
<dbReference type="InterPro" id="IPR050351">
    <property type="entry name" value="BphY/WalK/GraS-like"/>
</dbReference>
<dbReference type="Pfam" id="PF05226">
    <property type="entry name" value="CHASE2"/>
    <property type="match status" value="1"/>
</dbReference>
<evidence type="ECO:0000256" key="1">
    <source>
        <dbReference type="ARBA" id="ARBA00000085"/>
    </source>
</evidence>
<evidence type="ECO:0000256" key="3">
    <source>
        <dbReference type="ARBA" id="ARBA00022679"/>
    </source>
</evidence>
<protein>
    <recommendedName>
        <fullName evidence="2">histidine kinase</fullName>
        <ecNumber evidence="2">2.7.13.3</ecNumber>
    </recommendedName>
</protein>
<keyword evidence="8" id="KW-1133">Transmembrane helix</keyword>
<keyword evidence="8" id="KW-0812">Transmembrane</keyword>
<keyword evidence="3" id="KW-0808">Transferase</keyword>
<evidence type="ECO:0000256" key="8">
    <source>
        <dbReference type="SAM" id="Phobius"/>
    </source>
</evidence>
<keyword evidence="6" id="KW-0067">ATP-binding</keyword>
<feature type="transmembrane region" description="Helical" evidence="8">
    <location>
        <begin position="336"/>
        <end position="354"/>
    </location>
</feature>
<dbReference type="Gene3D" id="3.30.450.20">
    <property type="entry name" value="PAS domain"/>
    <property type="match status" value="1"/>
</dbReference>
<accession>A0ABR8QYZ3</accession>
<dbReference type="InterPro" id="IPR003594">
    <property type="entry name" value="HATPase_dom"/>
</dbReference>
<feature type="domain" description="Histidine kinase" evidence="9">
    <location>
        <begin position="547"/>
        <end position="756"/>
    </location>
</feature>
<evidence type="ECO:0000313" key="10">
    <source>
        <dbReference type="EMBL" id="MBD7940748.1"/>
    </source>
</evidence>
<reference evidence="10 11" key="1">
    <citation type="submission" date="2020-08" db="EMBL/GenBank/DDBJ databases">
        <title>A Genomic Blueprint of the Chicken Gut Microbiome.</title>
        <authorList>
            <person name="Gilroy R."/>
            <person name="Ravi A."/>
            <person name="Getino M."/>
            <person name="Pursley I."/>
            <person name="Horton D.L."/>
            <person name="Alikhan N.-F."/>
            <person name="Baker D."/>
            <person name="Gharbi K."/>
            <person name="Hall N."/>
            <person name="Watson M."/>
            <person name="Adriaenssens E.M."/>
            <person name="Foster-Nyarko E."/>
            <person name="Jarju S."/>
            <person name="Secka A."/>
            <person name="Antonio M."/>
            <person name="Oren A."/>
            <person name="Chaudhuri R."/>
            <person name="La Ragione R.M."/>
            <person name="Hildebrand F."/>
            <person name="Pallen M.J."/>
        </authorList>
    </citation>
    <scope>NUCLEOTIDE SEQUENCE [LARGE SCALE GENOMIC DNA]</scope>
    <source>
        <strain evidence="10 11">Sa3CVA3</strain>
    </source>
</reference>
<dbReference type="Pfam" id="PF02518">
    <property type="entry name" value="HATPase_c"/>
    <property type="match status" value="1"/>
</dbReference>
<dbReference type="PIRSF" id="PIRSF037347">
    <property type="entry name" value="STHK_CHASE2_PAS_prd"/>
    <property type="match status" value="1"/>
</dbReference>
<comment type="caution">
    <text evidence="10">The sequence shown here is derived from an EMBL/GenBank/DDBJ whole genome shotgun (WGS) entry which is preliminary data.</text>
</comment>
<dbReference type="SMART" id="SM01080">
    <property type="entry name" value="CHASE2"/>
    <property type="match status" value="1"/>
</dbReference>
<keyword evidence="8" id="KW-0472">Membrane</keyword>
<dbReference type="EMBL" id="JACSQU010000001">
    <property type="protein sequence ID" value="MBD7940748.1"/>
    <property type="molecule type" value="Genomic_DNA"/>
</dbReference>
<evidence type="ECO:0000256" key="2">
    <source>
        <dbReference type="ARBA" id="ARBA00012438"/>
    </source>
</evidence>
<evidence type="ECO:0000256" key="7">
    <source>
        <dbReference type="ARBA" id="ARBA00023012"/>
    </source>
</evidence>
<dbReference type="SUPFAM" id="SSF55785">
    <property type="entry name" value="PYP-like sensor domain (PAS domain)"/>
    <property type="match status" value="1"/>
</dbReference>
<organism evidence="10 11">
    <name type="scientific">Brevundimonas guildfordensis</name>
    <dbReference type="NCBI Taxonomy" id="2762241"/>
    <lineage>
        <taxon>Bacteria</taxon>
        <taxon>Pseudomonadati</taxon>
        <taxon>Pseudomonadota</taxon>
        <taxon>Alphaproteobacteria</taxon>
        <taxon>Caulobacterales</taxon>
        <taxon>Caulobacteraceae</taxon>
        <taxon>Brevundimonas</taxon>
    </lineage>
</organism>
<sequence length="764" mass="80851">MAAPAAPTGGWKGWFGARLSGRRVLIEWAVVAASSALLVAWLALSPVADGADHLAYDALMRAQAGPADDAIVIIAIDDRSLEALGQWPWPRDLHARLIDRLTQASAGPVAYDVLFTEPSAQDDGLAGALSRNGKVSLPVVVDAPGLNGAAFREDAPAPVLAEAAAGTGHVNLTVDNDGAVRRLPLYLQSGDRTWPHLILPLAATRRAVPVPPAPRTDDTLYAGSSEAVVYRGPPGAFRTLSFIDVLNGETPAGFLKDRLTLVGATAPGLGDRYATPATPHGELRPGVEVQAALLQTLLDGGGPRSLSPGWVLALSLLPLSLLIAGFLVLRPAANMALGAGLIALTLFASAFAFLAGDLWFPPSAAVAGLVLAYPLWSWRRLAAASAYMQSEVEAFERDGVGLTGPARGGDVVARQVDALRAAVRQVRDLERFISDALRSLPDATVVADPHARIILSNDRAEALFGGRLQTDADLPLLFQSLGEPAWRRFLDPDGDPGEITTPDGRILKAAASVLTDAEGEPVGHIVRFADMTRFRAAERQRTEALQLLSHDMRAPQVSILTLLDGPAPGLDPATERRIADYARQTLDLAEGYVQLARAESQPYRSELLDLGQVAMDAADILWPQASKKGVRILTPDSEDEYLVQGDPALLRRLTTNLLDNALKYGPKDGAIRVSLSGAEENGRPVCVLSVIDQGPGLSEDAARRLFQAFGHGGADHRGAGLGLAFVRTVAERHGGTIRHQAGSPGATFILTLPRVMDAEDSPVS</sequence>
<evidence type="ECO:0000256" key="6">
    <source>
        <dbReference type="ARBA" id="ARBA00022840"/>
    </source>
</evidence>
<dbReference type="InterPro" id="IPR004358">
    <property type="entry name" value="Sig_transdc_His_kin-like_C"/>
</dbReference>
<dbReference type="InterPro" id="IPR017181">
    <property type="entry name" value="Sig_transdc_His_kin_CHASE2"/>
</dbReference>
<keyword evidence="4" id="KW-0547">Nucleotide-binding</keyword>
<evidence type="ECO:0000259" key="9">
    <source>
        <dbReference type="PROSITE" id="PS50109"/>
    </source>
</evidence>
<proteinExistence type="predicted"/>
<dbReference type="PANTHER" id="PTHR42878:SF7">
    <property type="entry name" value="SENSOR HISTIDINE KINASE GLRK"/>
    <property type="match status" value="1"/>
</dbReference>
<dbReference type="PRINTS" id="PR00344">
    <property type="entry name" value="BCTRLSENSOR"/>
</dbReference>
<dbReference type="InterPro" id="IPR007890">
    <property type="entry name" value="CHASE2"/>
</dbReference>
<keyword evidence="7" id="KW-0902">Two-component regulatory system</keyword>